<name>A0AAE0MHX5_9PEZI</name>
<protein>
    <submittedName>
        <fullName evidence="2">Uncharacterized protein</fullName>
    </submittedName>
</protein>
<dbReference type="Proteomes" id="UP001286456">
    <property type="component" value="Unassembled WGS sequence"/>
</dbReference>
<comment type="caution">
    <text evidence="2">The sequence shown here is derived from an EMBL/GenBank/DDBJ whole genome shotgun (WGS) entry which is preliminary data.</text>
</comment>
<gene>
    <name evidence="2" type="ORF">B0T19DRAFT_413717</name>
</gene>
<feature type="non-terminal residue" evidence="2">
    <location>
        <position position="382"/>
    </location>
</feature>
<feature type="signal peptide" evidence="1">
    <location>
        <begin position="1"/>
        <end position="20"/>
    </location>
</feature>
<evidence type="ECO:0000256" key="1">
    <source>
        <dbReference type="SAM" id="SignalP"/>
    </source>
</evidence>
<sequence>MARIIHAAMPLLMLCGTTVAQTLNTNWGQVIFGIGGSGDHQGTLMVDGNPNTYAETTIASRPQIALLANFPKTYLGFYIQSSGDFLTDYYVNATLHNAKGELVFNTIGQVCGATSNFTLVTFTGLDGTPGITSDTIFIYPTGAKGATSRINEVYPIWPGDTIFYPNNTRANCSDQPSTTSTVTSTTSVPTTFLTSTQTTTATPTVSSNPTATLTIPNHPEVTLTPWRDGLNSNGASDIPIVDTWQTPEERAAYPASNLIDYNLTTYFQQSFTSKPGPVEIEFFFNDQFVYEGVYIQSDPDNYITDYSIQGWHFVPGLNASYPYPTSWTLGGVSGATKEWTYVRFANPMGGVGPSDLGTMTVTVSGSRDGETVRIAGIYPIYE</sequence>
<proteinExistence type="predicted"/>
<evidence type="ECO:0000313" key="3">
    <source>
        <dbReference type="Proteomes" id="UP001286456"/>
    </source>
</evidence>
<organism evidence="2 3">
    <name type="scientific">Cercophora scortea</name>
    <dbReference type="NCBI Taxonomy" id="314031"/>
    <lineage>
        <taxon>Eukaryota</taxon>
        <taxon>Fungi</taxon>
        <taxon>Dikarya</taxon>
        <taxon>Ascomycota</taxon>
        <taxon>Pezizomycotina</taxon>
        <taxon>Sordariomycetes</taxon>
        <taxon>Sordariomycetidae</taxon>
        <taxon>Sordariales</taxon>
        <taxon>Lasiosphaeriaceae</taxon>
        <taxon>Cercophora</taxon>
    </lineage>
</organism>
<accession>A0AAE0MHX5</accession>
<reference evidence="2" key="2">
    <citation type="submission" date="2023-06" db="EMBL/GenBank/DDBJ databases">
        <authorList>
            <consortium name="Lawrence Berkeley National Laboratory"/>
            <person name="Haridas S."/>
            <person name="Hensen N."/>
            <person name="Bonometti L."/>
            <person name="Westerberg I."/>
            <person name="Brannstrom I.O."/>
            <person name="Guillou S."/>
            <person name="Cros-Aarteil S."/>
            <person name="Calhoun S."/>
            <person name="Kuo A."/>
            <person name="Mondo S."/>
            <person name="Pangilinan J."/>
            <person name="Riley R."/>
            <person name="Labutti K."/>
            <person name="Andreopoulos B."/>
            <person name="Lipzen A."/>
            <person name="Chen C."/>
            <person name="Yanf M."/>
            <person name="Daum C."/>
            <person name="Ng V."/>
            <person name="Clum A."/>
            <person name="Steindorff A."/>
            <person name="Ohm R."/>
            <person name="Martin F."/>
            <person name="Silar P."/>
            <person name="Natvig D."/>
            <person name="Lalanne C."/>
            <person name="Gautier V."/>
            <person name="Ament-Velasquez S.L."/>
            <person name="Kruys A."/>
            <person name="Hutchinson M.I."/>
            <person name="Powell A.J."/>
            <person name="Barry K."/>
            <person name="Miller A.N."/>
            <person name="Grigoriev I.V."/>
            <person name="Debuchy R."/>
            <person name="Gladieux P."/>
            <person name="Thoren M.H."/>
            <person name="Johannesson H."/>
        </authorList>
    </citation>
    <scope>NUCLEOTIDE SEQUENCE</scope>
    <source>
        <strain evidence="2">SMH4131-1</strain>
    </source>
</reference>
<reference evidence="2" key="1">
    <citation type="journal article" date="2023" name="Mol. Phylogenet. Evol.">
        <title>Genome-scale phylogeny and comparative genomics of the fungal order Sordariales.</title>
        <authorList>
            <person name="Hensen N."/>
            <person name="Bonometti L."/>
            <person name="Westerberg I."/>
            <person name="Brannstrom I.O."/>
            <person name="Guillou S."/>
            <person name="Cros-Aarteil S."/>
            <person name="Calhoun S."/>
            <person name="Haridas S."/>
            <person name="Kuo A."/>
            <person name="Mondo S."/>
            <person name="Pangilinan J."/>
            <person name="Riley R."/>
            <person name="LaButti K."/>
            <person name="Andreopoulos B."/>
            <person name="Lipzen A."/>
            <person name="Chen C."/>
            <person name="Yan M."/>
            <person name="Daum C."/>
            <person name="Ng V."/>
            <person name="Clum A."/>
            <person name="Steindorff A."/>
            <person name="Ohm R.A."/>
            <person name="Martin F."/>
            <person name="Silar P."/>
            <person name="Natvig D.O."/>
            <person name="Lalanne C."/>
            <person name="Gautier V."/>
            <person name="Ament-Velasquez S.L."/>
            <person name="Kruys A."/>
            <person name="Hutchinson M.I."/>
            <person name="Powell A.J."/>
            <person name="Barry K."/>
            <person name="Miller A.N."/>
            <person name="Grigoriev I.V."/>
            <person name="Debuchy R."/>
            <person name="Gladieux P."/>
            <person name="Hiltunen Thoren M."/>
            <person name="Johannesson H."/>
        </authorList>
    </citation>
    <scope>NUCLEOTIDE SEQUENCE</scope>
    <source>
        <strain evidence="2">SMH4131-1</strain>
    </source>
</reference>
<feature type="chain" id="PRO_5042078128" evidence="1">
    <location>
        <begin position="21"/>
        <end position="382"/>
    </location>
</feature>
<evidence type="ECO:0000313" key="2">
    <source>
        <dbReference type="EMBL" id="KAK3331654.1"/>
    </source>
</evidence>
<dbReference type="EMBL" id="JAUEPO010000002">
    <property type="protein sequence ID" value="KAK3331654.1"/>
    <property type="molecule type" value="Genomic_DNA"/>
</dbReference>
<dbReference type="AlphaFoldDB" id="A0AAE0MHX5"/>
<keyword evidence="3" id="KW-1185">Reference proteome</keyword>
<keyword evidence="1" id="KW-0732">Signal</keyword>